<dbReference type="InterPro" id="IPR018490">
    <property type="entry name" value="cNMP-bd_dom_sf"/>
</dbReference>
<name>A0ABW3D1E4_9FLAO</name>
<dbReference type="InterPro" id="IPR005467">
    <property type="entry name" value="His_kinase_dom"/>
</dbReference>
<organism evidence="6 7">
    <name type="scientific">Sungkyunkwania multivorans</name>
    <dbReference type="NCBI Taxonomy" id="1173618"/>
    <lineage>
        <taxon>Bacteria</taxon>
        <taxon>Pseudomonadati</taxon>
        <taxon>Bacteroidota</taxon>
        <taxon>Flavobacteriia</taxon>
        <taxon>Flavobacteriales</taxon>
        <taxon>Flavobacteriaceae</taxon>
        <taxon>Sungkyunkwania</taxon>
    </lineage>
</organism>
<dbReference type="InterPro" id="IPR003594">
    <property type="entry name" value="HATPase_dom"/>
</dbReference>
<dbReference type="RefSeq" id="WP_386407981.1">
    <property type="nucleotide sequence ID" value="NZ_JBHTJH010000010.1"/>
</dbReference>
<dbReference type="InterPro" id="IPR003661">
    <property type="entry name" value="HisK_dim/P_dom"/>
</dbReference>
<dbReference type="PROSITE" id="PS50109">
    <property type="entry name" value="HIS_KIN"/>
    <property type="match status" value="1"/>
</dbReference>
<sequence>MPTLQRSELEAFPLLENIPTAQLEWLCEHVEIDELKSGDFLFEKGNPVDHMILILEGEFEVYFQNGNNKKTFGTFKKHDITGLLPYSRAKTATASGVALTPSKIAKLPRDKMTSLITGNHELTEVLVHEMNNRIRNTTHMEVQNEKLIALGKLSAGLAHELNNPASAIVRSASLLQQHLTSLPADFKKVIKIKTDDKVIDEINDFMFQKLSQKPSNLSILERSELEDELYDWFSECSLDDKYDLIPLLVDYQFDTDDLLRVKDLLREEDFNPVLKWIIQNMTTQKTVDEIREASDRIETLIKSVKSYSYMDRNLDFQLLDIHEGIQNTLNVLNHKLIKVGHEVTTNFSNDVPKIKGLPGELNQIWTNLIDNAIDALPDEGGLLNITTEKTNNFVSVYVTDNGHGIPEDIVNRIFEPFYTTKEMGQGTGLGLDIVLKIVKQHKGEIKVNSEPGETTFEVCLPIK</sequence>
<feature type="domain" description="Histidine kinase" evidence="5">
    <location>
        <begin position="290"/>
        <end position="463"/>
    </location>
</feature>
<evidence type="ECO:0000313" key="6">
    <source>
        <dbReference type="EMBL" id="MFD0862653.1"/>
    </source>
</evidence>
<dbReference type="SMART" id="SM00100">
    <property type="entry name" value="cNMP"/>
    <property type="match status" value="1"/>
</dbReference>
<keyword evidence="3" id="KW-0597">Phosphoprotein</keyword>
<dbReference type="InterPro" id="IPR036890">
    <property type="entry name" value="HATPase_C_sf"/>
</dbReference>
<evidence type="ECO:0000313" key="7">
    <source>
        <dbReference type="Proteomes" id="UP001596978"/>
    </source>
</evidence>
<comment type="caution">
    <text evidence="6">The sequence shown here is derived from an EMBL/GenBank/DDBJ whole genome shotgun (WGS) entry which is preliminary data.</text>
</comment>
<dbReference type="InterPro" id="IPR004358">
    <property type="entry name" value="Sig_transdc_His_kin-like_C"/>
</dbReference>
<dbReference type="PROSITE" id="PS50042">
    <property type="entry name" value="CNMP_BINDING_3"/>
    <property type="match status" value="1"/>
</dbReference>
<keyword evidence="6" id="KW-0547">Nucleotide-binding</keyword>
<dbReference type="Pfam" id="PF02518">
    <property type="entry name" value="HATPase_c"/>
    <property type="match status" value="1"/>
</dbReference>
<dbReference type="EMBL" id="JBHTJH010000010">
    <property type="protein sequence ID" value="MFD0862653.1"/>
    <property type="molecule type" value="Genomic_DNA"/>
</dbReference>
<dbReference type="InterPro" id="IPR000595">
    <property type="entry name" value="cNMP-bd_dom"/>
</dbReference>
<evidence type="ECO:0000259" key="4">
    <source>
        <dbReference type="PROSITE" id="PS50042"/>
    </source>
</evidence>
<keyword evidence="7" id="KW-1185">Reference proteome</keyword>
<dbReference type="CDD" id="cd00082">
    <property type="entry name" value="HisKA"/>
    <property type="match status" value="1"/>
</dbReference>
<evidence type="ECO:0000259" key="5">
    <source>
        <dbReference type="PROSITE" id="PS50109"/>
    </source>
</evidence>
<evidence type="ECO:0000256" key="2">
    <source>
        <dbReference type="ARBA" id="ARBA00012438"/>
    </source>
</evidence>
<dbReference type="GO" id="GO:0005524">
    <property type="term" value="F:ATP binding"/>
    <property type="evidence" value="ECO:0007669"/>
    <property type="project" value="UniProtKB-KW"/>
</dbReference>
<evidence type="ECO:0000256" key="3">
    <source>
        <dbReference type="ARBA" id="ARBA00022553"/>
    </source>
</evidence>
<dbReference type="Gene3D" id="2.60.120.10">
    <property type="entry name" value="Jelly Rolls"/>
    <property type="match status" value="1"/>
</dbReference>
<dbReference type="SUPFAM" id="SSF47384">
    <property type="entry name" value="Homodimeric domain of signal transducing histidine kinase"/>
    <property type="match status" value="1"/>
</dbReference>
<comment type="catalytic activity">
    <reaction evidence="1">
        <text>ATP + protein L-histidine = ADP + protein N-phospho-L-histidine.</text>
        <dbReference type="EC" id="2.7.13.3"/>
    </reaction>
</comment>
<dbReference type="Gene3D" id="1.10.287.130">
    <property type="match status" value="1"/>
</dbReference>
<dbReference type="InterPro" id="IPR014710">
    <property type="entry name" value="RmlC-like_jellyroll"/>
</dbReference>
<dbReference type="SUPFAM" id="SSF51206">
    <property type="entry name" value="cAMP-binding domain-like"/>
    <property type="match status" value="1"/>
</dbReference>
<keyword evidence="6" id="KW-0067">ATP-binding</keyword>
<protein>
    <recommendedName>
        <fullName evidence="2">histidine kinase</fullName>
        <ecNumber evidence="2">2.7.13.3</ecNumber>
    </recommendedName>
</protein>
<evidence type="ECO:0000256" key="1">
    <source>
        <dbReference type="ARBA" id="ARBA00000085"/>
    </source>
</evidence>
<dbReference type="Proteomes" id="UP001596978">
    <property type="component" value="Unassembled WGS sequence"/>
</dbReference>
<dbReference type="CDD" id="cd00038">
    <property type="entry name" value="CAP_ED"/>
    <property type="match status" value="1"/>
</dbReference>
<dbReference type="Gene3D" id="3.30.565.10">
    <property type="entry name" value="Histidine kinase-like ATPase, C-terminal domain"/>
    <property type="match status" value="1"/>
</dbReference>
<dbReference type="PANTHER" id="PTHR43065:SF48">
    <property type="entry name" value="HISTIDINE KINASE"/>
    <property type="match status" value="1"/>
</dbReference>
<dbReference type="InterPro" id="IPR036097">
    <property type="entry name" value="HisK_dim/P_sf"/>
</dbReference>
<accession>A0ABW3D1E4</accession>
<dbReference type="Pfam" id="PF00027">
    <property type="entry name" value="cNMP_binding"/>
    <property type="match status" value="1"/>
</dbReference>
<gene>
    <name evidence="6" type="ORF">ACFQ1M_10600</name>
</gene>
<dbReference type="PRINTS" id="PR00344">
    <property type="entry name" value="BCTRLSENSOR"/>
</dbReference>
<reference evidence="7" key="1">
    <citation type="journal article" date="2019" name="Int. J. Syst. Evol. Microbiol.">
        <title>The Global Catalogue of Microorganisms (GCM) 10K type strain sequencing project: providing services to taxonomists for standard genome sequencing and annotation.</title>
        <authorList>
            <consortium name="The Broad Institute Genomics Platform"/>
            <consortium name="The Broad Institute Genome Sequencing Center for Infectious Disease"/>
            <person name="Wu L."/>
            <person name="Ma J."/>
        </authorList>
    </citation>
    <scope>NUCLEOTIDE SEQUENCE [LARGE SCALE GENOMIC DNA]</scope>
    <source>
        <strain evidence="7">CCUG 62952</strain>
    </source>
</reference>
<dbReference type="SUPFAM" id="SSF55874">
    <property type="entry name" value="ATPase domain of HSP90 chaperone/DNA topoisomerase II/histidine kinase"/>
    <property type="match status" value="1"/>
</dbReference>
<dbReference type="SMART" id="SM00387">
    <property type="entry name" value="HATPase_c"/>
    <property type="match status" value="1"/>
</dbReference>
<dbReference type="PANTHER" id="PTHR43065">
    <property type="entry name" value="SENSOR HISTIDINE KINASE"/>
    <property type="match status" value="1"/>
</dbReference>
<dbReference type="EC" id="2.7.13.3" evidence="2"/>
<proteinExistence type="predicted"/>
<feature type="domain" description="Cyclic nucleotide-binding" evidence="4">
    <location>
        <begin position="14"/>
        <end position="133"/>
    </location>
</feature>